<evidence type="ECO:0000313" key="2">
    <source>
        <dbReference type="Proteomes" id="UP001150581"/>
    </source>
</evidence>
<dbReference type="EMBL" id="JANBPG010000497">
    <property type="protein sequence ID" value="KAJ1896019.1"/>
    <property type="molecule type" value="Genomic_DNA"/>
</dbReference>
<accession>A0ACC1INT4</accession>
<protein>
    <submittedName>
        <fullName evidence="1">Uncharacterized protein</fullName>
    </submittedName>
</protein>
<comment type="caution">
    <text evidence="1">The sequence shown here is derived from an EMBL/GenBank/DDBJ whole genome shotgun (WGS) entry which is preliminary data.</text>
</comment>
<proteinExistence type="predicted"/>
<sequence length="327" mass="36708">MSLLRVPFSMFKRAAVCQQRLFSASIFVGKDSPLGQLESLAKLLSDDARKSPKPDAASEEAMPTMPMLPEFPLDMAAIAECESESDAPTVTNKPQPSSSLSSAAAAVALIKTIDRPQPATRKGWSREEKARLVRVVELCRKKRHGTAVWPRVQHHFPDRTSVACRDAYQKILKLNAQDGLAPNEVSPSHRLTLDKAGRRRQTSSELEIAALTEAVRKYGEHSWTAVAKEMERTTGIVRLKGAYSNLWNMKVCPKALSAPPWSIGKSERLKQLAEEHGRDEVFLTYKFFPEYTPPVIKTMLNRIGTDREALDYRSRKPTVHKHTFKMK</sequence>
<name>A0ACC1INT4_9FUNG</name>
<evidence type="ECO:0000313" key="1">
    <source>
        <dbReference type="EMBL" id="KAJ1896019.1"/>
    </source>
</evidence>
<gene>
    <name evidence="1" type="ORF">LPJ66_004244</name>
</gene>
<organism evidence="1 2">
    <name type="scientific">Kickxella alabastrina</name>
    <dbReference type="NCBI Taxonomy" id="61397"/>
    <lineage>
        <taxon>Eukaryota</taxon>
        <taxon>Fungi</taxon>
        <taxon>Fungi incertae sedis</taxon>
        <taxon>Zoopagomycota</taxon>
        <taxon>Kickxellomycotina</taxon>
        <taxon>Kickxellomycetes</taxon>
        <taxon>Kickxellales</taxon>
        <taxon>Kickxellaceae</taxon>
        <taxon>Kickxella</taxon>
    </lineage>
</organism>
<dbReference type="Proteomes" id="UP001150581">
    <property type="component" value="Unassembled WGS sequence"/>
</dbReference>
<keyword evidence="2" id="KW-1185">Reference proteome</keyword>
<reference evidence="1" key="1">
    <citation type="submission" date="2022-07" db="EMBL/GenBank/DDBJ databases">
        <title>Phylogenomic reconstructions and comparative analyses of Kickxellomycotina fungi.</title>
        <authorList>
            <person name="Reynolds N.K."/>
            <person name="Stajich J.E."/>
            <person name="Barry K."/>
            <person name="Grigoriev I.V."/>
            <person name="Crous P."/>
            <person name="Smith M.E."/>
        </authorList>
    </citation>
    <scope>NUCLEOTIDE SEQUENCE</scope>
    <source>
        <strain evidence="1">Benny 63K</strain>
    </source>
</reference>